<evidence type="ECO:0000313" key="2">
    <source>
        <dbReference type="EMBL" id="MBM6661585.1"/>
    </source>
</evidence>
<gene>
    <name evidence="2" type="ORF">H6B30_07455</name>
</gene>
<feature type="transmembrane region" description="Helical" evidence="1">
    <location>
        <begin position="7"/>
        <end position="29"/>
    </location>
</feature>
<evidence type="ECO:0000313" key="3">
    <source>
        <dbReference type="Proteomes" id="UP000764045"/>
    </source>
</evidence>
<dbReference type="AlphaFoldDB" id="A0A939B4H9"/>
<protein>
    <submittedName>
        <fullName evidence="2">Uncharacterized protein</fullName>
    </submittedName>
</protein>
<feature type="transmembrane region" description="Helical" evidence="1">
    <location>
        <begin position="35"/>
        <end position="54"/>
    </location>
</feature>
<proteinExistence type="predicted"/>
<keyword evidence="3" id="KW-1185">Reference proteome</keyword>
<evidence type="ECO:0000256" key="1">
    <source>
        <dbReference type="SAM" id="Phobius"/>
    </source>
</evidence>
<accession>A0A939B4H9</accession>
<keyword evidence="1" id="KW-0472">Membrane</keyword>
<name>A0A939B4H9_9BACT</name>
<organism evidence="2 3">
    <name type="scientific">Marseilla massiliensis</name>
    <dbReference type="NCBI Taxonomy" id="1841864"/>
    <lineage>
        <taxon>Bacteria</taxon>
        <taxon>Pseudomonadati</taxon>
        <taxon>Bacteroidota</taxon>
        <taxon>Bacteroidia</taxon>
        <taxon>Bacteroidales</taxon>
        <taxon>Prevotellaceae</taxon>
        <taxon>Marseilla</taxon>
    </lineage>
</organism>
<dbReference type="EMBL" id="JACJJL010000010">
    <property type="protein sequence ID" value="MBM6661585.1"/>
    <property type="molecule type" value="Genomic_DNA"/>
</dbReference>
<dbReference type="Proteomes" id="UP000764045">
    <property type="component" value="Unassembled WGS sequence"/>
</dbReference>
<keyword evidence="1" id="KW-0812">Transmembrane</keyword>
<keyword evidence="1" id="KW-1133">Transmembrane helix</keyword>
<comment type="caution">
    <text evidence="2">The sequence shown here is derived from an EMBL/GenBank/DDBJ whole genome shotgun (WGS) entry which is preliminary data.</text>
</comment>
<reference evidence="2 3" key="1">
    <citation type="journal article" date="2021" name="Sci. Rep.">
        <title>The distribution of antibiotic resistance genes in chicken gut microbiota commensals.</title>
        <authorList>
            <person name="Juricova H."/>
            <person name="Matiasovicova J."/>
            <person name="Kubasova T."/>
            <person name="Cejkova D."/>
            <person name="Rychlik I."/>
        </authorList>
    </citation>
    <scope>NUCLEOTIDE SEQUENCE [LARGE SCALE GENOMIC DNA]</scope>
    <source>
        <strain evidence="2 3">An819</strain>
    </source>
</reference>
<feature type="transmembrane region" description="Helical" evidence="1">
    <location>
        <begin position="75"/>
        <end position="98"/>
    </location>
</feature>
<sequence length="201" mass="23529">MVTKNRFFNIALCVHVLCGILGVMIICLVPEKDHVRWGLGYLVGYLFFFSLVLLSFLPKSLPRRMKIALRIYRAVYWVGALVLMFIPKGLFFLFVLLYECGSNSTKIAEDGQYIIRLYVTASLFDDYNEKRIYRKQGILEKYIGSFDAGDISPHDRYHIESFRIDEERKTFTGKCRPLVEMEDWHYPHDSIVLFPIVQSIH</sequence>